<dbReference type="InterPro" id="IPR007842">
    <property type="entry name" value="HEPN_dom"/>
</dbReference>
<evidence type="ECO:0000313" key="2">
    <source>
        <dbReference type="EMBL" id="HIZ69478.1"/>
    </source>
</evidence>
<reference evidence="2" key="2">
    <citation type="submission" date="2021-04" db="EMBL/GenBank/DDBJ databases">
        <authorList>
            <person name="Gilroy R."/>
        </authorList>
    </citation>
    <scope>NUCLEOTIDE SEQUENCE</scope>
    <source>
        <strain evidence="2">ChiHecec3B27-8219</strain>
    </source>
</reference>
<protein>
    <submittedName>
        <fullName evidence="2">HEPN domain-containing protein</fullName>
    </submittedName>
</protein>
<evidence type="ECO:0000313" key="3">
    <source>
        <dbReference type="Proteomes" id="UP000824055"/>
    </source>
</evidence>
<sequence>MLKAYWSNVLEEPPLKIHSLSRLAEKSDLDKAMSEEQTDFVDELEPLNIEARYPSYKERLMKSLTADRCENLIEQTDKLRTWIKSKL</sequence>
<evidence type="ECO:0000259" key="1">
    <source>
        <dbReference type="Pfam" id="PF05168"/>
    </source>
</evidence>
<feature type="domain" description="HEPN" evidence="1">
    <location>
        <begin position="2"/>
        <end position="85"/>
    </location>
</feature>
<dbReference type="EMBL" id="DXBE01000047">
    <property type="protein sequence ID" value="HIZ69478.1"/>
    <property type="molecule type" value="Genomic_DNA"/>
</dbReference>
<accession>A0A9D2FXV3</accession>
<dbReference type="SUPFAM" id="SSF81593">
    <property type="entry name" value="Nucleotidyltransferase substrate binding subunit/domain"/>
    <property type="match status" value="1"/>
</dbReference>
<name>A0A9D2FXV3_9BACT</name>
<proteinExistence type="predicted"/>
<organism evidence="2 3">
    <name type="scientific">Candidatus Prevotella avicola</name>
    <dbReference type="NCBI Taxonomy" id="2838738"/>
    <lineage>
        <taxon>Bacteria</taxon>
        <taxon>Pseudomonadati</taxon>
        <taxon>Bacteroidota</taxon>
        <taxon>Bacteroidia</taxon>
        <taxon>Bacteroidales</taxon>
        <taxon>Prevotellaceae</taxon>
        <taxon>Prevotella</taxon>
    </lineage>
</organism>
<dbReference type="Gene3D" id="1.20.120.330">
    <property type="entry name" value="Nucleotidyltransferases domain 2"/>
    <property type="match status" value="1"/>
</dbReference>
<gene>
    <name evidence="2" type="ORF">H9966_06330</name>
</gene>
<dbReference type="Proteomes" id="UP000824055">
    <property type="component" value="Unassembled WGS sequence"/>
</dbReference>
<dbReference type="Pfam" id="PF05168">
    <property type="entry name" value="HEPN"/>
    <property type="match status" value="1"/>
</dbReference>
<reference evidence="2" key="1">
    <citation type="journal article" date="2021" name="PeerJ">
        <title>Extensive microbial diversity within the chicken gut microbiome revealed by metagenomics and culture.</title>
        <authorList>
            <person name="Gilroy R."/>
            <person name="Ravi A."/>
            <person name="Getino M."/>
            <person name="Pursley I."/>
            <person name="Horton D.L."/>
            <person name="Alikhan N.F."/>
            <person name="Baker D."/>
            <person name="Gharbi K."/>
            <person name="Hall N."/>
            <person name="Watson M."/>
            <person name="Adriaenssens E.M."/>
            <person name="Foster-Nyarko E."/>
            <person name="Jarju S."/>
            <person name="Secka A."/>
            <person name="Antonio M."/>
            <person name="Oren A."/>
            <person name="Chaudhuri R.R."/>
            <person name="La Ragione R."/>
            <person name="Hildebrand F."/>
            <person name="Pallen M.J."/>
        </authorList>
    </citation>
    <scope>NUCLEOTIDE SEQUENCE</scope>
    <source>
        <strain evidence="2">ChiHecec3B27-8219</strain>
    </source>
</reference>
<comment type="caution">
    <text evidence="2">The sequence shown here is derived from an EMBL/GenBank/DDBJ whole genome shotgun (WGS) entry which is preliminary data.</text>
</comment>
<dbReference type="AlphaFoldDB" id="A0A9D2FXV3"/>